<proteinExistence type="inferred from homology"/>
<dbReference type="PANTHER" id="PTHR21660">
    <property type="entry name" value="THIOESTERASE SUPERFAMILY MEMBER-RELATED"/>
    <property type="match status" value="1"/>
</dbReference>
<dbReference type="NCBIfam" id="TIGR00369">
    <property type="entry name" value="unchar_dom_1"/>
    <property type="match status" value="1"/>
</dbReference>
<evidence type="ECO:0000256" key="2">
    <source>
        <dbReference type="ARBA" id="ARBA00022801"/>
    </source>
</evidence>
<evidence type="ECO:0000313" key="4">
    <source>
        <dbReference type="EMBL" id="MFD1890008.1"/>
    </source>
</evidence>
<evidence type="ECO:0000313" key="5">
    <source>
        <dbReference type="Proteomes" id="UP001597326"/>
    </source>
</evidence>
<dbReference type="PANTHER" id="PTHR21660:SF1">
    <property type="entry name" value="ACYL-COENZYME A THIOESTERASE 13"/>
    <property type="match status" value="1"/>
</dbReference>
<dbReference type="RefSeq" id="WP_343872957.1">
    <property type="nucleotide sequence ID" value="NZ_BAAAIX010000013.1"/>
</dbReference>
<dbReference type="InterPro" id="IPR039298">
    <property type="entry name" value="ACOT13"/>
</dbReference>
<dbReference type="GO" id="GO:0016787">
    <property type="term" value="F:hydrolase activity"/>
    <property type="evidence" value="ECO:0007669"/>
    <property type="project" value="UniProtKB-KW"/>
</dbReference>
<organism evidence="4 5">
    <name type="scientific">Luteococcus peritonei</name>
    <dbReference type="NCBI Taxonomy" id="88874"/>
    <lineage>
        <taxon>Bacteria</taxon>
        <taxon>Bacillati</taxon>
        <taxon>Actinomycetota</taxon>
        <taxon>Actinomycetes</taxon>
        <taxon>Propionibacteriales</taxon>
        <taxon>Propionibacteriaceae</taxon>
        <taxon>Luteococcus</taxon>
    </lineage>
</organism>
<dbReference type="CDD" id="cd03443">
    <property type="entry name" value="PaaI_thioesterase"/>
    <property type="match status" value="1"/>
</dbReference>
<comment type="similarity">
    <text evidence="1">Belongs to the thioesterase PaaI family.</text>
</comment>
<keyword evidence="2 4" id="KW-0378">Hydrolase</keyword>
<dbReference type="EC" id="3.1.2.-" evidence="4"/>
<dbReference type="InterPro" id="IPR006683">
    <property type="entry name" value="Thioestr_dom"/>
</dbReference>
<dbReference type="SUPFAM" id="SSF54637">
    <property type="entry name" value="Thioesterase/thiol ester dehydrase-isomerase"/>
    <property type="match status" value="1"/>
</dbReference>
<evidence type="ECO:0000259" key="3">
    <source>
        <dbReference type="Pfam" id="PF03061"/>
    </source>
</evidence>
<dbReference type="Gene3D" id="3.10.129.10">
    <property type="entry name" value="Hotdog Thioesterase"/>
    <property type="match status" value="1"/>
</dbReference>
<dbReference type="InterPro" id="IPR029069">
    <property type="entry name" value="HotDog_dom_sf"/>
</dbReference>
<dbReference type="EMBL" id="JBHUFZ010000016">
    <property type="protein sequence ID" value="MFD1890008.1"/>
    <property type="molecule type" value="Genomic_DNA"/>
</dbReference>
<gene>
    <name evidence="4" type="ORF">ACFSCS_07390</name>
</gene>
<sequence length="121" mass="12873">MGFYEHNGVQVDEGPSVRMVVDERVENASGSMHGGMFAALLDSAMGRAIRLEIGDGPTILTMQLSTSYLHKAHLGDEVVATGEVVRLSRRTAFASARLVRSSDGEMLAQGQGAFALRHVGG</sequence>
<keyword evidence="5" id="KW-1185">Reference proteome</keyword>
<feature type="domain" description="Thioesterase" evidence="3">
    <location>
        <begin position="30"/>
        <end position="105"/>
    </location>
</feature>
<evidence type="ECO:0000256" key="1">
    <source>
        <dbReference type="ARBA" id="ARBA00008324"/>
    </source>
</evidence>
<comment type="caution">
    <text evidence="4">The sequence shown here is derived from an EMBL/GenBank/DDBJ whole genome shotgun (WGS) entry which is preliminary data.</text>
</comment>
<accession>A0ABW4RUL5</accession>
<reference evidence="5" key="1">
    <citation type="journal article" date="2019" name="Int. J. Syst. Evol. Microbiol.">
        <title>The Global Catalogue of Microorganisms (GCM) 10K type strain sequencing project: providing services to taxonomists for standard genome sequencing and annotation.</title>
        <authorList>
            <consortium name="The Broad Institute Genomics Platform"/>
            <consortium name="The Broad Institute Genome Sequencing Center for Infectious Disease"/>
            <person name="Wu L."/>
            <person name="Ma J."/>
        </authorList>
    </citation>
    <scope>NUCLEOTIDE SEQUENCE [LARGE SCALE GENOMIC DNA]</scope>
    <source>
        <strain evidence="5">CAIM 431</strain>
    </source>
</reference>
<dbReference type="Proteomes" id="UP001597326">
    <property type="component" value="Unassembled WGS sequence"/>
</dbReference>
<protein>
    <submittedName>
        <fullName evidence="4">PaaI family thioesterase</fullName>
        <ecNumber evidence="4">3.1.2.-</ecNumber>
    </submittedName>
</protein>
<name>A0ABW4RUL5_9ACTN</name>
<dbReference type="InterPro" id="IPR003736">
    <property type="entry name" value="PAAI_dom"/>
</dbReference>
<dbReference type="Pfam" id="PF03061">
    <property type="entry name" value="4HBT"/>
    <property type="match status" value="1"/>
</dbReference>